<evidence type="ECO:0000313" key="2">
    <source>
        <dbReference type="EMBL" id="CAG4882799.1"/>
    </source>
</evidence>
<name>A0A916J5G7_9PROT</name>
<accession>A0A916J5G7</accession>
<sequence length="65" mass="7042">MHWNAVLALAIATFVVMMTGPACAADPYMFNEDDMLVSVPLSVATARYAHCRDGRSRFCAPCFAG</sequence>
<reference evidence="2" key="1">
    <citation type="submission" date="2021-04" db="EMBL/GenBank/DDBJ databases">
        <authorList>
            <person name="Hornung B."/>
        </authorList>
    </citation>
    <scope>NUCLEOTIDE SEQUENCE</scope>
    <source>
        <strain evidence="2">G5G6</strain>
    </source>
</reference>
<dbReference type="Proteomes" id="UP000742786">
    <property type="component" value="Unassembled WGS sequence"/>
</dbReference>
<proteinExistence type="predicted"/>
<keyword evidence="1" id="KW-0732">Signal</keyword>
<dbReference type="AlphaFoldDB" id="A0A916J5G7"/>
<feature type="chain" id="PRO_5037044945" evidence="1">
    <location>
        <begin position="25"/>
        <end position="65"/>
    </location>
</feature>
<evidence type="ECO:0000256" key="1">
    <source>
        <dbReference type="SAM" id="SignalP"/>
    </source>
</evidence>
<gene>
    <name evidence="2" type="ORF">GTOL_10681</name>
</gene>
<feature type="signal peptide" evidence="1">
    <location>
        <begin position="1"/>
        <end position="24"/>
    </location>
</feature>
<organism evidence="2 3">
    <name type="scientific">Georgfuchsia toluolica</name>
    <dbReference type="NCBI Taxonomy" id="424218"/>
    <lineage>
        <taxon>Bacteria</taxon>
        <taxon>Pseudomonadati</taxon>
        <taxon>Pseudomonadota</taxon>
        <taxon>Betaproteobacteria</taxon>
        <taxon>Nitrosomonadales</taxon>
        <taxon>Sterolibacteriaceae</taxon>
        <taxon>Georgfuchsia</taxon>
    </lineage>
</organism>
<dbReference type="EMBL" id="CAJQUM010000001">
    <property type="protein sequence ID" value="CAG4882799.1"/>
    <property type="molecule type" value="Genomic_DNA"/>
</dbReference>
<keyword evidence="3" id="KW-1185">Reference proteome</keyword>
<comment type="caution">
    <text evidence="2">The sequence shown here is derived from an EMBL/GenBank/DDBJ whole genome shotgun (WGS) entry which is preliminary data.</text>
</comment>
<evidence type="ECO:0000313" key="3">
    <source>
        <dbReference type="Proteomes" id="UP000742786"/>
    </source>
</evidence>
<protein>
    <submittedName>
        <fullName evidence="2">Uncharacterized protein</fullName>
    </submittedName>
</protein>